<dbReference type="SUPFAM" id="SSF51445">
    <property type="entry name" value="(Trans)glycosidases"/>
    <property type="match status" value="1"/>
</dbReference>
<dbReference type="InterPro" id="IPR006047">
    <property type="entry name" value="GH13_cat_dom"/>
</dbReference>
<dbReference type="SMART" id="SM00642">
    <property type="entry name" value="Aamy"/>
    <property type="match status" value="1"/>
</dbReference>
<comment type="caution">
    <text evidence="5">The sequence shown here is derived from an EMBL/GenBank/DDBJ whole genome shotgun (WGS) entry which is preliminary data.</text>
</comment>
<gene>
    <name evidence="5" type="ORF">EV691_13414</name>
</gene>
<proteinExistence type="inferred from homology"/>
<evidence type="ECO:0000256" key="3">
    <source>
        <dbReference type="SAM" id="SignalP"/>
    </source>
</evidence>
<dbReference type="Pfam" id="PF00128">
    <property type="entry name" value="Alpha-amylase"/>
    <property type="match status" value="1"/>
</dbReference>
<feature type="chain" id="PRO_5020553398" evidence="3">
    <location>
        <begin position="22"/>
        <end position="570"/>
    </location>
</feature>
<evidence type="ECO:0000256" key="2">
    <source>
        <dbReference type="ARBA" id="ARBA00023180"/>
    </source>
</evidence>
<evidence type="ECO:0000259" key="4">
    <source>
        <dbReference type="SMART" id="SM00642"/>
    </source>
</evidence>
<sequence>MFRRKLSSTVVMTAVTSPLEALPGGTSAASLQAAEAGLAWWTDAIIYQIYPRSFTDANGDGIGDLPGIASRLPYLKRLGVDALWLSPFYQSPQADAGYDVADYRAVDPLFGTLEDFDRLLHEAHGLGIKVIVDLVPNHSSDEHAWFQAALKSPPGSPERARYLFRDGRGANGELPPNNWQSVFGDQAWSRAPGDRQWYLHLFDSKQPDLNWDNPQVRAEFEEVLRFWLDRGVDGFRVDVAHGLVKDAELPDAEHRKENGVLVGPMWDQDGVHEIYRTWRRILDEYPGERMMVAEAVVGPHSRPNYLRPDEMQQAFNFDYLLLEGWEAAAFRNVIDASLALSAAVDATTTWVTSNHDVVRAPSRYGLSRPGAHPKGIDAAGEQPNEALGLRRARALALLTLALPGSAYIYQGEELGLPEHTTLETHYRQDPMFIRTRGADIGRDGCRVPLPWEAQAPSLGFGPGDRSWLPQPAAYARYAVDRQEGVAGSTLELYRQMLRLRREYALGSGQLQWLDSGKDVLAFDNGDVRVLINFGTEPAELPAGSQVLLSSEPLEEPGELPANTAVWLTGP</sequence>
<dbReference type="Gene3D" id="3.90.400.10">
    <property type="entry name" value="Oligo-1,6-glucosidase, Domain 2"/>
    <property type="match status" value="1"/>
</dbReference>
<reference evidence="5 6" key="1">
    <citation type="submission" date="2019-03" db="EMBL/GenBank/DDBJ databases">
        <title>Genomic Encyclopedia of Type Strains, Phase IV (KMG-IV): sequencing the most valuable type-strain genomes for metagenomic binning, comparative biology and taxonomic classification.</title>
        <authorList>
            <person name="Goeker M."/>
        </authorList>
    </citation>
    <scope>NUCLEOTIDE SEQUENCE [LARGE SCALE GENOMIC DNA]</scope>
    <source>
        <strain evidence="5 6">DSM 2286</strain>
    </source>
</reference>
<dbReference type="EMBL" id="SMMU01000034">
    <property type="protein sequence ID" value="TCL22231.1"/>
    <property type="molecule type" value="Genomic_DNA"/>
</dbReference>
<evidence type="ECO:0000256" key="1">
    <source>
        <dbReference type="ARBA" id="ARBA00008061"/>
    </source>
</evidence>
<keyword evidence="2" id="KW-0325">Glycoprotein</keyword>
<name>A0A4R1P878_9GAMM</name>
<dbReference type="InterPro" id="IPR017853">
    <property type="entry name" value="GH"/>
</dbReference>
<protein>
    <submittedName>
        <fullName evidence="5">Alpha-glucosidase</fullName>
    </submittedName>
</protein>
<dbReference type="PANTHER" id="PTHR10357">
    <property type="entry name" value="ALPHA-AMYLASE FAMILY MEMBER"/>
    <property type="match status" value="1"/>
</dbReference>
<organism evidence="5 6">
    <name type="scientific">Azotobacter chroococcum</name>
    <dbReference type="NCBI Taxonomy" id="353"/>
    <lineage>
        <taxon>Bacteria</taxon>
        <taxon>Pseudomonadati</taxon>
        <taxon>Pseudomonadota</taxon>
        <taxon>Gammaproteobacteria</taxon>
        <taxon>Pseudomonadales</taxon>
        <taxon>Pseudomonadaceae</taxon>
        <taxon>Azotobacter</taxon>
    </lineage>
</organism>
<feature type="signal peptide" evidence="3">
    <location>
        <begin position="1"/>
        <end position="21"/>
    </location>
</feature>
<dbReference type="GO" id="GO:0004556">
    <property type="term" value="F:alpha-amylase activity"/>
    <property type="evidence" value="ECO:0007669"/>
    <property type="project" value="TreeGrafter"/>
</dbReference>
<dbReference type="Gene3D" id="3.20.20.80">
    <property type="entry name" value="Glycosidases"/>
    <property type="match status" value="1"/>
</dbReference>
<dbReference type="FunFam" id="3.90.400.10:FF:000001">
    <property type="entry name" value="Maltase A3, isoform A"/>
    <property type="match status" value="1"/>
</dbReference>
<dbReference type="AlphaFoldDB" id="A0A4R1P878"/>
<dbReference type="InterPro" id="IPR022567">
    <property type="entry name" value="DUF3459"/>
</dbReference>
<accession>A0A4R1P878</accession>
<keyword evidence="3" id="KW-0732">Signal</keyword>
<comment type="similarity">
    <text evidence="1">Belongs to the glycosyl hydrolase 13 family.</text>
</comment>
<feature type="domain" description="Glycosyl hydrolase family 13 catalytic" evidence="4">
    <location>
        <begin position="48"/>
        <end position="446"/>
    </location>
</feature>
<dbReference type="PANTHER" id="PTHR10357:SF179">
    <property type="entry name" value="NEUTRAL AND BASIC AMINO ACID TRANSPORT PROTEIN RBAT"/>
    <property type="match status" value="1"/>
</dbReference>
<evidence type="ECO:0000313" key="5">
    <source>
        <dbReference type="EMBL" id="TCL22231.1"/>
    </source>
</evidence>
<evidence type="ECO:0000313" key="6">
    <source>
        <dbReference type="Proteomes" id="UP000295169"/>
    </source>
</evidence>
<dbReference type="GO" id="GO:0009313">
    <property type="term" value="P:oligosaccharide catabolic process"/>
    <property type="evidence" value="ECO:0007669"/>
    <property type="project" value="TreeGrafter"/>
</dbReference>
<dbReference type="RefSeq" id="WP_377802251.1">
    <property type="nucleotide sequence ID" value="NZ_JBHLST010000014.1"/>
</dbReference>
<dbReference type="InterPro" id="IPR045857">
    <property type="entry name" value="O16G_dom_2"/>
</dbReference>
<dbReference type="Proteomes" id="UP000295169">
    <property type="component" value="Unassembled WGS sequence"/>
</dbReference>
<dbReference type="CDD" id="cd11332">
    <property type="entry name" value="AmyAc_OligoGlu_TS"/>
    <property type="match status" value="1"/>
</dbReference>
<dbReference type="Pfam" id="PF11941">
    <property type="entry name" value="DUF3459"/>
    <property type="match status" value="1"/>
</dbReference>